<feature type="domain" description="DUF488" evidence="1">
    <location>
        <begin position="33"/>
        <end position="117"/>
    </location>
</feature>
<name>A0A326TYF9_THEHA</name>
<proteinExistence type="predicted"/>
<comment type="caution">
    <text evidence="2">The sequence shown here is derived from an EMBL/GenBank/DDBJ whole genome shotgun (WGS) entry which is preliminary data.</text>
</comment>
<dbReference type="Proteomes" id="UP000248806">
    <property type="component" value="Unassembled WGS sequence"/>
</dbReference>
<dbReference type="InterPro" id="IPR054495">
    <property type="entry name" value="DUF488-N3a"/>
</dbReference>
<sequence>MIIFASLSDRPAHRGRVVTCCVTLQGRPDNIDCLTPTAALVYGYKAWQGDDRFTGQYQPISQGEYIRGYAGVLKKRGAQVRAFIDSLDPNKDITICCFCPPQAFCHRQLLARWFKSYRPDLVIKLK</sequence>
<evidence type="ECO:0000313" key="3">
    <source>
        <dbReference type="Proteomes" id="UP000248806"/>
    </source>
</evidence>
<reference evidence="2 3" key="1">
    <citation type="submission" date="2018-06" db="EMBL/GenBank/DDBJ databases">
        <title>Genomic Encyclopedia of Archaeal and Bacterial Type Strains, Phase II (KMG-II): from individual species to whole genera.</title>
        <authorList>
            <person name="Goeker M."/>
        </authorList>
    </citation>
    <scope>NUCLEOTIDE SEQUENCE [LARGE SCALE GENOMIC DNA]</scope>
    <source>
        <strain evidence="2 3">ATCC BAA-1881</strain>
    </source>
</reference>
<organism evidence="2 3">
    <name type="scientific">Thermosporothrix hazakensis</name>
    <dbReference type="NCBI Taxonomy" id="644383"/>
    <lineage>
        <taxon>Bacteria</taxon>
        <taxon>Bacillati</taxon>
        <taxon>Chloroflexota</taxon>
        <taxon>Ktedonobacteria</taxon>
        <taxon>Ktedonobacterales</taxon>
        <taxon>Thermosporotrichaceae</taxon>
        <taxon>Thermosporothrix</taxon>
    </lineage>
</organism>
<evidence type="ECO:0000313" key="2">
    <source>
        <dbReference type="EMBL" id="PZW22425.1"/>
    </source>
</evidence>
<dbReference type="OrthoDB" id="9810084at2"/>
<dbReference type="EMBL" id="QKUF01000034">
    <property type="protein sequence ID" value="PZW22425.1"/>
    <property type="molecule type" value="Genomic_DNA"/>
</dbReference>
<dbReference type="AlphaFoldDB" id="A0A326TYF9"/>
<dbReference type="RefSeq" id="WP_137686210.1">
    <property type="nucleotide sequence ID" value="NZ_BIFX01000001.1"/>
</dbReference>
<evidence type="ECO:0000259" key="1">
    <source>
        <dbReference type="Pfam" id="PF22751"/>
    </source>
</evidence>
<protein>
    <recommendedName>
        <fullName evidence="1">DUF488 domain-containing protein</fullName>
    </recommendedName>
</protein>
<gene>
    <name evidence="2" type="ORF">EI42_05559</name>
</gene>
<keyword evidence="3" id="KW-1185">Reference proteome</keyword>
<dbReference type="Pfam" id="PF22751">
    <property type="entry name" value="DUF488-N3a"/>
    <property type="match status" value="1"/>
</dbReference>
<accession>A0A326TYF9</accession>